<dbReference type="InterPro" id="IPR011228">
    <property type="entry name" value="UCP029766"/>
</dbReference>
<dbReference type="GO" id="GO:0009289">
    <property type="term" value="C:pilus"/>
    <property type="evidence" value="ECO:0007669"/>
    <property type="project" value="InterPro"/>
</dbReference>
<proteinExistence type="predicted"/>
<dbReference type="InterPro" id="IPR000259">
    <property type="entry name" value="Adhesion_dom_fimbrial"/>
</dbReference>
<dbReference type="SUPFAM" id="SSF49401">
    <property type="entry name" value="Bacterial adhesins"/>
    <property type="match status" value="1"/>
</dbReference>
<feature type="chain" id="PRO_5002602145" description="Fimbrial-type adhesion domain-containing protein" evidence="1">
    <location>
        <begin position="43"/>
        <end position="449"/>
    </location>
</feature>
<feature type="domain" description="Fimbrial-type adhesion" evidence="2">
    <location>
        <begin position="263"/>
        <end position="449"/>
    </location>
</feature>
<dbReference type="Proteomes" id="UP000001971">
    <property type="component" value="Chromosome"/>
</dbReference>
<evidence type="ECO:0000259" key="2">
    <source>
        <dbReference type="Pfam" id="PF00419"/>
    </source>
</evidence>
<gene>
    <name evidence="3" type="ordered locus">YPA_1297</name>
</gene>
<protein>
    <recommendedName>
        <fullName evidence="2">Fimbrial-type adhesion domain-containing protein</fullName>
    </recommendedName>
</protein>
<feature type="signal peptide" evidence="1">
    <location>
        <begin position="1"/>
        <end position="42"/>
    </location>
</feature>
<dbReference type="PIRSF" id="PIRSF029766">
    <property type="entry name" value="UCP029766"/>
    <property type="match status" value="1"/>
</dbReference>
<name>A0A0H2Y7G8_YERPA</name>
<dbReference type="AlphaFoldDB" id="A0A0H2Y7G8"/>
<dbReference type="EMBL" id="CP000308">
    <property type="protein sequence ID" value="ABG13264.1"/>
    <property type="molecule type" value="Genomic_DNA"/>
</dbReference>
<evidence type="ECO:0000256" key="1">
    <source>
        <dbReference type="SAM" id="SignalP"/>
    </source>
</evidence>
<keyword evidence="1" id="KW-0732">Signal</keyword>
<accession>A0A0H2Y7G8</accession>
<dbReference type="KEGG" id="ypa:YPA_1297"/>
<sequence precursor="true">MHPIITRNTTRYRFNQNRPVFCRLMSVLSSLCLLGFTLPSQAQCVWKGSDIGGDNYGASLYLGNINITSNYIQPVDSILASNVISLVPAHRWPDPEAVIYECDIADKDSLFEVFATNGDSNVGGYTHMGDNYFQTFFPYTALKLIHVDSGVEFTRIWQEIPLKKYDILDNKIQIKGKHFSQIRAELKKTGSVDRSPGPTSWGCPGPAEDNYSGGYTCNQPNGYVVFKGPGMAVPEAGYDSATNYQTWGTGRYMAFGMNTSPITILTRKNTCVVRNVTPYVVFPIITVNELNDNQTRSAEITVDIECQSGTESGTSSGQTAIGIQTSLPGYLKALGLGLVNTAGGVSYLLSDSYGTDSRIATGVGISLSDSNGSTMNFVGWGGCAQTQDCLTTADAGWYPILTGASGNGSHSAGYNNYVHHFTATLKKLPNGHPTAGKIDATAYVLVKIQ</sequence>
<evidence type="ECO:0000313" key="4">
    <source>
        <dbReference type="Proteomes" id="UP000001971"/>
    </source>
</evidence>
<dbReference type="InterPro" id="IPR008966">
    <property type="entry name" value="Adhesion_dom_sf"/>
</dbReference>
<dbReference type="GO" id="GO:0007155">
    <property type="term" value="P:cell adhesion"/>
    <property type="evidence" value="ECO:0007669"/>
    <property type="project" value="InterPro"/>
</dbReference>
<reference evidence="3 4" key="1">
    <citation type="journal article" date="2006" name="J. Bacteriol.">
        <title>Complete genome sequence of Yersinia pestis strains Antiqua and Nepal516: evidence of gene reduction in an emerging pathogen.</title>
        <authorList>
            <person name="Chain P.S."/>
            <person name="Hu P."/>
            <person name="Malfatti S.A."/>
            <person name="Radnedge L."/>
            <person name="Larimer F."/>
            <person name="Vergez L.M."/>
            <person name="Worsham P."/>
            <person name="Chu M.C."/>
            <person name="Andersen G.L."/>
        </authorList>
    </citation>
    <scope>NUCLEOTIDE SEQUENCE [LARGE SCALE GENOMIC DNA]</scope>
    <source>
        <strain evidence="3 4">Antiqua</strain>
    </source>
</reference>
<evidence type="ECO:0000313" key="3">
    <source>
        <dbReference type="EMBL" id="ABG13264.1"/>
    </source>
</evidence>
<organism evidence="3 4">
    <name type="scientific">Yersinia pestis bv. Antiqua (strain Antiqua)</name>
    <dbReference type="NCBI Taxonomy" id="360102"/>
    <lineage>
        <taxon>Bacteria</taxon>
        <taxon>Pseudomonadati</taxon>
        <taxon>Pseudomonadota</taxon>
        <taxon>Gammaproteobacteria</taxon>
        <taxon>Enterobacterales</taxon>
        <taxon>Yersiniaceae</taxon>
        <taxon>Yersinia</taxon>
    </lineage>
</organism>
<dbReference type="Pfam" id="PF00419">
    <property type="entry name" value="Fimbrial"/>
    <property type="match status" value="1"/>
</dbReference>